<reference evidence="3" key="2">
    <citation type="submission" date="2022-01" db="EMBL/GenBank/DDBJ databases">
        <authorList>
            <person name="Yamashiro T."/>
            <person name="Shiraishi A."/>
            <person name="Satake H."/>
            <person name="Nakayama K."/>
        </authorList>
    </citation>
    <scope>NUCLEOTIDE SEQUENCE</scope>
</reference>
<gene>
    <name evidence="3" type="ORF">Tco_0824049</name>
</gene>
<dbReference type="Pfam" id="PF17919">
    <property type="entry name" value="RT_RNaseH_2"/>
    <property type="match status" value="1"/>
</dbReference>
<comment type="caution">
    <text evidence="3">The sequence shown here is derived from an EMBL/GenBank/DDBJ whole genome shotgun (WGS) entry which is preliminary data.</text>
</comment>
<dbReference type="PANTHER" id="PTHR34072:SF52">
    <property type="entry name" value="RIBONUCLEASE H"/>
    <property type="match status" value="1"/>
</dbReference>
<evidence type="ECO:0000259" key="2">
    <source>
        <dbReference type="Pfam" id="PF17919"/>
    </source>
</evidence>
<dbReference type="Gene3D" id="3.30.70.270">
    <property type="match status" value="1"/>
</dbReference>
<dbReference type="EMBL" id="BQNB010012382">
    <property type="protein sequence ID" value="GJT02880.1"/>
    <property type="molecule type" value="Genomic_DNA"/>
</dbReference>
<keyword evidence="3" id="KW-0548">Nucleotidyltransferase</keyword>
<dbReference type="InterPro" id="IPR043502">
    <property type="entry name" value="DNA/RNA_pol_sf"/>
</dbReference>
<feature type="domain" description="Reverse transcriptase/retrotransposon-derived protein RNase H-like" evidence="2">
    <location>
        <begin position="809"/>
        <end position="901"/>
    </location>
</feature>
<keyword evidence="4" id="KW-1185">Reference proteome</keyword>
<evidence type="ECO:0000256" key="1">
    <source>
        <dbReference type="SAM" id="MobiDB-lite"/>
    </source>
</evidence>
<dbReference type="Pfam" id="PF08284">
    <property type="entry name" value="RVP_2"/>
    <property type="match status" value="1"/>
</dbReference>
<dbReference type="Proteomes" id="UP001151760">
    <property type="component" value="Unassembled WGS sequence"/>
</dbReference>
<dbReference type="InterPro" id="IPR041577">
    <property type="entry name" value="RT_RNaseH_2"/>
</dbReference>
<dbReference type="GO" id="GO:0003964">
    <property type="term" value="F:RNA-directed DNA polymerase activity"/>
    <property type="evidence" value="ECO:0007669"/>
    <property type="project" value="UniProtKB-KW"/>
</dbReference>
<evidence type="ECO:0000313" key="3">
    <source>
        <dbReference type="EMBL" id="GJT02880.1"/>
    </source>
</evidence>
<organism evidence="3 4">
    <name type="scientific">Tanacetum coccineum</name>
    <dbReference type="NCBI Taxonomy" id="301880"/>
    <lineage>
        <taxon>Eukaryota</taxon>
        <taxon>Viridiplantae</taxon>
        <taxon>Streptophyta</taxon>
        <taxon>Embryophyta</taxon>
        <taxon>Tracheophyta</taxon>
        <taxon>Spermatophyta</taxon>
        <taxon>Magnoliopsida</taxon>
        <taxon>eudicotyledons</taxon>
        <taxon>Gunneridae</taxon>
        <taxon>Pentapetalae</taxon>
        <taxon>asterids</taxon>
        <taxon>campanulids</taxon>
        <taxon>Asterales</taxon>
        <taxon>Asteraceae</taxon>
        <taxon>Asteroideae</taxon>
        <taxon>Anthemideae</taxon>
        <taxon>Anthemidinae</taxon>
        <taxon>Tanacetum</taxon>
    </lineage>
</organism>
<keyword evidence="3" id="KW-0695">RNA-directed DNA polymerase</keyword>
<dbReference type="PANTHER" id="PTHR34072">
    <property type="entry name" value="ENZYMATIC POLYPROTEIN-RELATED"/>
    <property type="match status" value="1"/>
</dbReference>
<dbReference type="SUPFAM" id="SSF56672">
    <property type="entry name" value="DNA/RNA polymerases"/>
    <property type="match status" value="1"/>
</dbReference>
<dbReference type="CDD" id="cd09274">
    <property type="entry name" value="RNase_HI_RT_Ty3"/>
    <property type="match status" value="1"/>
</dbReference>
<proteinExistence type="predicted"/>
<evidence type="ECO:0000313" key="4">
    <source>
        <dbReference type="Proteomes" id="UP001151760"/>
    </source>
</evidence>
<accession>A0ABQ5AJR6</accession>
<feature type="compositionally biased region" description="Low complexity" evidence="1">
    <location>
        <begin position="302"/>
        <end position="339"/>
    </location>
</feature>
<keyword evidence="3" id="KW-0808">Transferase</keyword>
<feature type="region of interest" description="Disordered" evidence="1">
    <location>
        <begin position="286"/>
        <end position="344"/>
    </location>
</feature>
<dbReference type="InterPro" id="IPR043128">
    <property type="entry name" value="Rev_trsase/Diguanyl_cyclase"/>
</dbReference>
<protein>
    <submittedName>
        <fullName evidence="3">Reverse transcriptase domain-containing protein</fullName>
    </submittedName>
</protein>
<sequence length="973" mass="109186">MIKDKGKAIMIEPEVPLKRKDQVALDEDLARNLQAQLEAELIEEERLARKKEEEATEDLQTLWKLVKTKHGDTRPEDEHERVLWGDLKVMFKPNIKSDGLGFFKAYLREHVFLCILRDEYYDVTPSNTCFRLGPVWGCDRLVSRAKVIENQADPSESSPPLVSIAPMVSPFLCLDNSESNTEIPERHVSPTPHDAMLKIPTAPILPAPSAIVAPSSEFPLAPVVAPPEIRRRQVILIRPGEDIPIGRFYRTHPGGPCRALTVRKSVRRLPSHYLALRYTSHHLDHFTSRSSSSHSSSDHSSSRHSISGHSLSGHTPPDTTDADSSTPSRFDSSSESSARPSRKRCRSPAAIVTLCIHDTRALVPSRADLLPPRKRFRDSISPEDSVEEDIDTDVLEDIEANVMAVKVAIDRDVEAEIDACIGMEVDVGVDVEAKVSVSLVIDGTLERVEEGLQDIYDHVIEIPFQRIEDIAMGQRGLEARSLIASGKRASLLEQVASLERSNVLRFRYYDRMRFRRLETFAARRLGFLLDALNMTITCSGITPEPKEATMIMEMVEMEMVEMEMVEMEMVEMEMVSFFCGNGNPNENNRDARPVVRECTYQDFMKCQSLNFKGMKGVVGLTSAIIGWKLHIRRNDGTDVAGNVIAAEPTRLQDAVRIANNLMDQKLKGYAVKNAKNKRRQGYYRSDCPKLKDQNRRNKARNKNGIGEARGKAYVLGGGDANPDSNVVKGTFLLNNHYAFVLFDSGSDRSFMSTNFSTLLDVTPDTLDISYAVELADERIFETNTVLRGCFSKIAKTMTKLTQKNMKFDWSEKAEAAFQLLKQKLCSAPILALPEGSENFVVYCDASHKRLGAILMQREKVIAYASRQLKIHEKNYTTHDLELGAVVFALKMWRHYLYGTKCVLLSDYDCEIRYHPGKANVVAQALTIGLNLTVQILNAQVTRKEENFGTEDPCGMIKKLEQRTDGALCLNGGS</sequence>
<reference evidence="3" key="1">
    <citation type="journal article" date="2022" name="Int. J. Mol. Sci.">
        <title>Draft Genome of Tanacetum Coccineum: Genomic Comparison of Closely Related Tanacetum-Family Plants.</title>
        <authorList>
            <person name="Yamashiro T."/>
            <person name="Shiraishi A."/>
            <person name="Nakayama K."/>
            <person name="Satake H."/>
        </authorList>
    </citation>
    <scope>NUCLEOTIDE SEQUENCE</scope>
</reference>
<name>A0ABQ5AJR6_9ASTR</name>